<comment type="caution">
    <text evidence="3">The sequence shown here is derived from an EMBL/GenBank/DDBJ whole genome shotgun (WGS) entry which is preliminary data.</text>
</comment>
<dbReference type="RefSeq" id="WP_380111247.1">
    <property type="nucleotide sequence ID" value="NZ_JBHRYK010000018.1"/>
</dbReference>
<dbReference type="Proteomes" id="UP000619376">
    <property type="component" value="Unassembled WGS sequence"/>
</dbReference>
<dbReference type="PANTHER" id="PTHR46797:SF1">
    <property type="entry name" value="METHYLPHOSPHONATE SYNTHASE"/>
    <property type="match status" value="1"/>
</dbReference>
<sequence>MDAVEMPKTKRAPSAARKMFGERLRAERRARRLTLEDVGEAADMAWNYVAQVERGERNIGIDNMAALANALGVPIASLLDQSSTATVHALAAAE</sequence>
<dbReference type="Gene3D" id="1.10.260.40">
    <property type="entry name" value="lambda repressor-like DNA-binding domains"/>
    <property type="match status" value="1"/>
</dbReference>
<dbReference type="InterPro" id="IPR010982">
    <property type="entry name" value="Lambda_DNA-bd_dom_sf"/>
</dbReference>
<evidence type="ECO:0000313" key="4">
    <source>
        <dbReference type="Proteomes" id="UP000619376"/>
    </source>
</evidence>
<accession>A0ABQ3JY58</accession>
<protein>
    <recommendedName>
        <fullName evidence="2">HTH cro/C1-type domain-containing protein</fullName>
    </recommendedName>
</protein>
<dbReference type="PROSITE" id="PS50943">
    <property type="entry name" value="HTH_CROC1"/>
    <property type="match status" value="1"/>
</dbReference>
<keyword evidence="1" id="KW-0238">DNA-binding</keyword>
<evidence type="ECO:0000256" key="1">
    <source>
        <dbReference type="ARBA" id="ARBA00023125"/>
    </source>
</evidence>
<dbReference type="EMBL" id="BNAJ01000015">
    <property type="protein sequence ID" value="GHF61163.1"/>
    <property type="molecule type" value="Genomic_DNA"/>
</dbReference>
<dbReference type="PANTHER" id="PTHR46797">
    <property type="entry name" value="HTH-TYPE TRANSCRIPTIONAL REGULATOR"/>
    <property type="match status" value="1"/>
</dbReference>
<reference evidence="4" key="1">
    <citation type="journal article" date="2019" name="Int. J. Syst. Evol. Microbiol.">
        <title>The Global Catalogue of Microorganisms (GCM) 10K type strain sequencing project: providing services to taxonomists for standard genome sequencing and annotation.</title>
        <authorList>
            <consortium name="The Broad Institute Genomics Platform"/>
            <consortium name="The Broad Institute Genome Sequencing Center for Infectious Disease"/>
            <person name="Wu L."/>
            <person name="Ma J."/>
        </authorList>
    </citation>
    <scope>NUCLEOTIDE SEQUENCE [LARGE SCALE GENOMIC DNA]</scope>
    <source>
        <strain evidence="4">CGMCC 1.18437</strain>
    </source>
</reference>
<dbReference type="SMART" id="SM00530">
    <property type="entry name" value="HTH_XRE"/>
    <property type="match status" value="1"/>
</dbReference>
<dbReference type="Pfam" id="PF01381">
    <property type="entry name" value="HTH_3"/>
    <property type="match status" value="1"/>
</dbReference>
<proteinExistence type="predicted"/>
<dbReference type="InterPro" id="IPR001387">
    <property type="entry name" value="Cro/C1-type_HTH"/>
</dbReference>
<gene>
    <name evidence="3" type="ORF">GCM10017781_41640</name>
</gene>
<name>A0ABQ3JY58_9DEIO</name>
<dbReference type="InterPro" id="IPR050807">
    <property type="entry name" value="TransReg_Diox_bact_type"/>
</dbReference>
<evidence type="ECO:0000259" key="2">
    <source>
        <dbReference type="PROSITE" id="PS50943"/>
    </source>
</evidence>
<dbReference type="CDD" id="cd00093">
    <property type="entry name" value="HTH_XRE"/>
    <property type="match status" value="1"/>
</dbReference>
<keyword evidence="4" id="KW-1185">Reference proteome</keyword>
<evidence type="ECO:0000313" key="3">
    <source>
        <dbReference type="EMBL" id="GHF61163.1"/>
    </source>
</evidence>
<feature type="domain" description="HTH cro/C1-type" evidence="2">
    <location>
        <begin position="24"/>
        <end position="78"/>
    </location>
</feature>
<dbReference type="SUPFAM" id="SSF47413">
    <property type="entry name" value="lambda repressor-like DNA-binding domains"/>
    <property type="match status" value="1"/>
</dbReference>
<organism evidence="3 4">
    <name type="scientific">Deinococcus metalli</name>
    <dbReference type="NCBI Taxonomy" id="1141878"/>
    <lineage>
        <taxon>Bacteria</taxon>
        <taxon>Thermotogati</taxon>
        <taxon>Deinococcota</taxon>
        <taxon>Deinococci</taxon>
        <taxon>Deinococcales</taxon>
        <taxon>Deinococcaceae</taxon>
        <taxon>Deinococcus</taxon>
    </lineage>
</organism>